<protein>
    <recommendedName>
        <fullName evidence="4 12">Flagellar motor switch protein FliM</fullName>
    </recommendedName>
</protein>
<evidence type="ECO:0000256" key="10">
    <source>
        <dbReference type="ARBA" id="ARBA00023143"/>
    </source>
</evidence>
<keyword evidence="10" id="KW-0975">Bacterial flagellum</keyword>
<organism evidence="14 15">
    <name type="scientific">Variovorax paradoxus</name>
    <dbReference type="NCBI Taxonomy" id="34073"/>
    <lineage>
        <taxon>Bacteria</taxon>
        <taxon>Pseudomonadati</taxon>
        <taxon>Pseudomonadota</taxon>
        <taxon>Betaproteobacteria</taxon>
        <taxon>Burkholderiales</taxon>
        <taxon>Comamonadaceae</taxon>
        <taxon>Variovorax</taxon>
    </lineage>
</organism>
<keyword evidence="5" id="KW-1003">Cell membrane</keyword>
<dbReference type="Gene3D" id="3.40.1550.10">
    <property type="entry name" value="CheC-like"/>
    <property type="match status" value="1"/>
</dbReference>
<keyword evidence="14" id="KW-0966">Cell projection</keyword>
<evidence type="ECO:0000256" key="5">
    <source>
        <dbReference type="ARBA" id="ARBA00022475"/>
    </source>
</evidence>
<evidence type="ECO:0000256" key="3">
    <source>
        <dbReference type="ARBA" id="ARBA00011049"/>
    </source>
</evidence>
<dbReference type="GO" id="GO:0009425">
    <property type="term" value="C:bacterial-type flagellum basal body"/>
    <property type="evidence" value="ECO:0007669"/>
    <property type="project" value="UniProtKB-SubCell"/>
</dbReference>
<dbReference type="InterPro" id="IPR028976">
    <property type="entry name" value="CheC-like_sf"/>
</dbReference>
<dbReference type="GO" id="GO:0071978">
    <property type="term" value="P:bacterial-type flagellum-dependent swarming motility"/>
    <property type="evidence" value="ECO:0007669"/>
    <property type="project" value="TreeGrafter"/>
</dbReference>
<dbReference type="GO" id="GO:0050918">
    <property type="term" value="P:positive chemotaxis"/>
    <property type="evidence" value="ECO:0007669"/>
    <property type="project" value="TreeGrafter"/>
</dbReference>
<accession>A0A2W5QCI6</accession>
<dbReference type="CDD" id="cd17908">
    <property type="entry name" value="FliM"/>
    <property type="match status" value="1"/>
</dbReference>
<proteinExistence type="inferred from homology"/>
<comment type="subcellular location">
    <subcellularLocation>
        <location evidence="1">Bacterial flagellum basal body</location>
    </subcellularLocation>
    <subcellularLocation>
        <location evidence="2">Cell inner membrane</location>
        <topology evidence="2">Peripheral membrane protein</topology>
    </subcellularLocation>
</comment>
<gene>
    <name evidence="14" type="primary">fliM</name>
    <name evidence="14" type="ORF">DI563_10565</name>
</gene>
<dbReference type="EMBL" id="QFPP01000102">
    <property type="protein sequence ID" value="PZQ75072.1"/>
    <property type="molecule type" value="Genomic_DNA"/>
</dbReference>
<evidence type="ECO:0000256" key="4">
    <source>
        <dbReference type="ARBA" id="ARBA00021898"/>
    </source>
</evidence>
<evidence type="ECO:0000256" key="6">
    <source>
        <dbReference type="ARBA" id="ARBA00022500"/>
    </source>
</evidence>
<reference evidence="14 15" key="1">
    <citation type="submission" date="2017-08" db="EMBL/GenBank/DDBJ databases">
        <title>Infants hospitalized years apart are colonized by the same room-sourced microbial strains.</title>
        <authorList>
            <person name="Brooks B."/>
            <person name="Olm M.R."/>
            <person name="Firek B.A."/>
            <person name="Baker R."/>
            <person name="Thomas B.C."/>
            <person name="Morowitz M.J."/>
            <person name="Banfield J.F."/>
        </authorList>
    </citation>
    <scope>NUCLEOTIDE SEQUENCE [LARGE SCALE GENOMIC DNA]</scope>
    <source>
        <strain evidence="14">S2_005_003_R2_41</strain>
    </source>
</reference>
<dbReference type="PIRSF" id="PIRSF002888">
    <property type="entry name" value="FliM"/>
    <property type="match status" value="1"/>
</dbReference>
<evidence type="ECO:0000256" key="8">
    <source>
        <dbReference type="ARBA" id="ARBA00022779"/>
    </source>
</evidence>
<dbReference type="NCBIfam" id="TIGR01397">
    <property type="entry name" value="fliM_switch"/>
    <property type="match status" value="1"/>
</dbReference>
<feature type="domain" description="Flagellar motor switch protein FliN-like C-terminal" evidence="13">
    <location>
        <begin position="223"/>
        <end position="290"/>
    </location>
</feature>
<evidence type="ECO:0000256" key="7">
    <source>
        <dbReference type="ARBA" id="ARBA00022519"/>
    </source>
</evidence>
<dbReference type="Pfam" id="PF02154">
    <property type="entry name" value="FliM"/>
    <property type="match status" value="1"/>
</dbReference>
<dbReference type="InterPro" id="IPR036429">
    <property type="entry name" value="SpoA-like_sf"/>
</dbReference>
<dbReference type="GO" id="GO:0005886">
    <property type="term" value="C:plasma membrane"/>
    <property type="evidence" value="ECO:0007669"/>
    <property type="project" value="UniProtKB-SubCell"/>
</dbReference>
<dbReference type="AlphaFoldDB" id="A0A2W5QCI6"/>
<name>A0A2W5QCI6_VARPD</name>
<dbReference type="PANTHER" id="PTHR30034">
    <property type="entry name" value="FLAGELLAR MOTOR SWITCH PROTEIN FLIM"/>
    <property type="match status" value="1"/>
</dbReference>
<dbReference type="Proteomes" id="UP000249135">
    <property type="component" value="Unassembled WGS sequence"/>
</dbReference>
<dbReference type="InterPro" id="IPR001543">
    <property type="entry name" value="FliN-like_C"/>
</dbReference>
<comment type="function">
    <text evidence="11">FliM is one of three proteins (FliG, FliN, FliM) that forms the rotor-mounted switch complex (C ring), located at the base of the basal body. This complex interacts with the CheY and CheZ chemotaxis proteins, in addition to contacting components of the motor that determine the direction of flagellar rotation.</text>
</comment>
<evidence type="ECO:0000256" key="9">
    <source>
        <dbReference type="ARBA" id="ARBA00023136"/>
    </source>
</evidence>
<evidence type="ECO:0000256" key="12">
    <source>
        <dbReference type="NCBIfam" id="TIGR01397"/>
    </source>
</evidence>
<keyword evidence="14" id="KW-0282">Flagellum</keyword>
<dbReference type="InterPro" id="IPR001689">
    <property type="entry name" value="Flag_FliM"/>
</dbReference>
<dbReference type="SUPFAM" id="SSF103039">
    <property type="entry name" value="CheC-like"/>
    <property type="match status" value="1"/>
</dbReference>
<evidence type="ECO:0000256" key="11">
    <source>
        <dbReference type="ARBA" id="ARBA00025044"/>
    </source>
</evidence>
<evidence type="ECO:0000256" key="1">
    <source>
        <dbReference type="ARBA" id="ARBA00004117"/>
    </source>
</evidence>
<evidence type="ECO:0000313" key="15">
    <source>
        <dbReference type="Proteomes" id="UP000249135"/>
    </source>
</evidence>
<dbReference type="PANTHER" id="PTHR30034:SF3">
    <property type="entry name" value="FLAGELLAR MOTOR SWITCH PROTEIN FLIM"/>
    <property type="match status" value="1"/>
</dbReference>
<keyword evidence="8" id="KW-0283">Flagellar rotation</keyword>
<evidence type="ECO:0000259" key="13">
    <source>
        <dbReference type="Pfam" id="PF01052"/>
    </source>
</evidence>
<dbReference type="PRINTS" id="PR00955">
    <property type="entry name" value="FLGMOTORFLIM"/>
</dbReference>
<keyword evidence="7" id="KW-0997">Cell inner membrane</keyword>
<dbReference type="Gene3D" id="2.30.330.10">
    <property type="entry name" value="SpoA-like"/>
    <property type="match status" value="1"/>
</dbReference>
<dbReference type="GO" id="GO:0003774">
    <property type="term" value="F:cytoskeletal motor activity"/>
    <property type="evidence" value="ECO:0007669"/>
    <property type="project" value="InterPro"/>
</dbReference>
<keyword evidence="9" id="KW-0472">Membrane</keyword>
<dbReference type="Pfam" id="PF01052">
    <property type="entry name" value="FliMN_C"/>
    <property type="match status" value="1"/>
</dbReference>
<keyword evidence="6" id="KW-0145">Chemotaxis</keyword>
<dbReference type="SUPFAM" id="SSF101801">
    <property type="entry name" value="Surface presentation of antigens (SPOA)"/>
    <property type="match status" value="1"/>
</dbReference>
<comment type="caution">
    <text evidence="14">The sequence shown here is derived from an EMBL/GenBank/DDBJ whole genome shotgun (WGS) entry which is preliminary data.</text>
</comment>
<keyword evidence="14" id="KW-0969">Cilium</keyword>
<sequence>MAEAAVRDFDLSTEQRWVRRPMPTLDIVNERFQRHLRQGLFQLLRRSAEVSIVPLAVMRFGEFLQKLEGPSSLNIAALQPLRGNVLVAFEAPVVGATVDLMYGGNGNLQASMEGRDFSPAEQRVIQRLVQVVCAAYDEAWRDIYPLSLVHQRSETHPQFAAIAAPAEMTVVTSVDIVMGGFAGAIHICKPYGVLEPLRDLLYGPQQASALAEDRRWVSMLSRELQQVEVALVAELARPELTVAQVLGMKPGDFIQLDKSPLIAATVEGAPVFACSYGTHEGRYALRVEHPLHSDQPHWLGEKHVH</sequence>
<evidence type="ECO:0000313" key="14">
    <source>
        <dbReference type="EMBL" id="PZQ75072.1"/>
    </source>
</evidence>
<evidence type="ECO:0000256" key="2">
    <source>
        <dbReference type="ARBA" id="ARBA00004417"/>
    </source>
</evidence>
<comment type="similarity">
    <text evidence="3">Belongs to the FliM family.</text>
</comment>